<dbReference type="InterPro" id="IPR011009">
    <property type="entry name" value="Kinase-like_dom_sf"/>
</dbReference>
<organism evidence="1 2">
    <name type="scientific">Plesiocystis pacifica SIR-1</name>
    <dbReference type="NCBI Taxonomy" id="391625"/>
    <lineage>
        <taxon>Bacteria</taxon>
        <taxon>Pseudomonadati</taxon>
        <taxon>Myxococcota</taxon>
        <taxon>Polyangia</taxon>
        <taxon>Nannocystales</taxon>
        <taxon>Nannocystaceae</taxon>
        <taxon>Plesiocystis</taxon>
    </lineage>
</organism>
<comment type="caution">
    <text evidence="1">The sequence shown here is derived from an EMBL/GenBank/DDBJ whole genome shotgun (WGS) entry which is preliminary data.</text>
</comment>
<protein>
    <recommendedName>
        <fullName evidence="3">Aminoglycoside phosphotransferase domain-containing protein</fullName>
    </recommendedName>
</protein>
<dbReference type="InterPro" id="IPR027417">
    <property type="entry name" value="P-loop_NTPase"/>
</dbReference>
<dbReference type="Pfam" id="PF13671">
    <property type="entry name" value="AAA_33"/>
    <property type="match status" value="1"/>
</dbReference>
<dbReference type="SUPFAM" id="SSF52540">
    <property type="entry name" value="P-loop containing nucleoside triphosphate hydrolases"/>
    <property type="match status" value="1"/>
</dbReference>
<dbReference type="eggNOG" id="COG0645">
    <property type="taxonomic scope" value="Bacteria"/>
</dbReference>
<dbReference type="STRING" id="391625.PPSIR1_13955"/>
<dbReference type="Gene3D" id="3.40.50.300">
    <property type="entry name" value="P-loop containing nucleotide triphosphate hydrolases"/>
    <property type="match status" value="1"/>
</dbReference>
<evidence type="ECO:0000313" key="2">
    <source>
        <dbReference type="Proteomes" id="UP000005801"/>
    </source>
</evidence>
<dbReference type="OrthoDB" id="9810277at2"/>
<dbReference type="eggNOG" id="COG2187">
    <property type="taxonomic scope" value="Bacteria"/>
</dbReference>
<name>A6G8X6_9BACT</name>
<dbReference type="AlphaFoldDB" id="A6G8X6"/>
<dbReference type="Proteomes" id="UP000005801">
    <property type="component" value="Unassembled WGS sequence"/>
</dbReference>
<dbReference type="InterPro" id="IPR052732">
    <property type="entry name" value="Cell-binding_unc_protein"/>
</dbReference>
<reference evidence="1 2" key="1">
    <citation type="submission" date="2007-06" db="EMBL/GenBank/DDBJ databases">
        <authorList>
            <person name="Shimkets L."/>
            <person name="Ferriera S."/>
            <person name="Johnson J."/>
            <person name="Kravitz S."/>
            <person name="Beeson K."/>
            <person name="Sutton G."/>
            <person name="Rogers Y.-H."/>
            <person name="Friedman R."/>
            <person name="Frazier M."/>
            <person name="Venter J.C."/>
        </authorList>
    </citation>
    <scope>NUCLEOTIDE SEQUENCE [LARGE SCALE GENOMIC DNA]</scope>
    <source>
        <strain evidence="1 2">SIR-1</strain>
    </source>
</reference>
<sequence length="580" mass="61898">MELEALIEGLSRPEAHVLLSARGAPPERIHTHISVVFLVDREVVKIHKPVDLGFLDFTTLAARERDCRAEVEVNQRLAPGVYRGVLAIVREASGELSVRPETAPGAGPSLGPEEAIVEWAVWMRRLPDSATFRALLGRRALRASQLQALAEVLAAFYAEGADQAAAHPELARLGDRAAVEANVEQNFEQLGALVEAAHAQGEPPPVDAELLARLEQATRAVLGEVGPRLHARHEAGAIRDTHGDLRLDHVYDLRCTGEGEQWLVEDGQSGTQIGTQVGTGPGAELLLLDRIEFGPRFRWADPISDVAFLMMDLQARGEWVLARGFAEAFADASGGDTAEAMAALLPFYLGYRATVRAKVAAMAAAEPEIGEAARARARTKAQARLLLALTELSDSSQRPCLLLVGGLPGTGKSVLAQGLSERGGFQWIRTDTVRKSLAGLAPSERGSAELYSKIWTERTYAACLAEAEATCTAGGRAIVDATFVSGARRSQFVDAAARWGVAVHFLVLDLPPEIARARIEARAGEGSDPSDADFAVYEALSELWSPVDASACPWDSVDASGTPAQTLDAACAALTRAGLL</sequence>
<gene>
    <name evidence="1" type="ORF">PPSIR1_13955</name>
</gene>
<keyword evidence="2" id="KW-1185">Reference proteome</keyword>
<evidence type="ECO:0008006" key="3">
    <source>
        <dbReference type="Google" id="ProtNLM"/>
    </source>
</evidence>
<accession>A6G8X6</accession>
<dbReference type="RefSeq" id="WP_006973171.1">
    <property type="nucleotide sequence ID" value="NZ_ABCS01000042.1"/>
</dbReference>
<dbReference type="PANTHER" id="PTHR43883:SF1">
    <property type="entry name" value="GLUCONOKINASE"/>
    <property type="match status" value="1"/>
</dbReference>
<proteinExistence type="predicted"/>
<dbReference type="EMBL" id="ABCS01000042">
    <property type="protein sequence ID" value="EDM77662.1"/>
    <property type="molecule type" value="Genomic_DNA"/>
</dbReference>
<evidence type="ECO:0000313" key="1">
    <source>
        <dbReference type="EMBL" id="EDM77662.1"/>
    </source>
</evidence>
<dbReference type="SUPFAM" id="SSF56112">
    <property type="entry name" value="Protein kinase-like (PK-like)"/>
    <property type="match status" value="1"/>
</dbReference>
<dbReference type="PANTHER" id="PTHR43883">
    <property type="entry name" value="SLR0207 PROTEIN"/>
    <property type="match status" value="1"/>
</dbReference>